<keyword evidence="4" id="KW-1185">Reference proteome</keyword>
<evidence type="ECO:0000313" key="4">
    <source>
        <dbReference type="Proteomes" id="UP001142055"/>
    </source>
</evidence>
<comment type="caution">
    <text evidence="3">The sequence shown here is derived from an EMBL/GenBank/DDBJ whole genome shotgun (WGS) entry which is preliminary data.</text>
</comment>
<gene>
    <name evidence="3" type="ORF">RDWZM_008276</name>
</gene>
<accession>A0A9Q0RJU9</accession>
<feature type="compositionally biased region" description="Low complexity" evidence="1">
    <location>
        <begin position="913"/>
        <end position="936"/>
    </location>
</feature>
<organism evidence="3 4">
    <name type="scientific">Blomia tropicalis</name>
    <name type="common">Mite</name>
    <dbReference type="NCBI Taxonomy" id="40697"/>
    <lineage>
        <taxon>Eukaryota</taxon>
        <taxon>Metazoa</taxon>
        <taxon>Ecdysozoa</taxon>
        <taxon>Arthropoda</taxon>
        <taxon>Chelicerata</taxon>
        <taxon>Arachnida</taxon>
        <taxon>Acari</taxon>
        <taxon>Acariformes</taxon>
        <taxon>Sarcoptiformes</taxon>
        <taxon>Astigmata</taxon>
        <taxon>Glycyphagoidea</taxon>
        <taxon>Echimyopodidae</taxon>
        <taxon>Blomia</taxon>
    </lineage>
</organism>
<dbReference type="Proteomes" id="UP001142055">
    <property type="component" value="Chromosome 3"/>
</dbReference>
<feature type="compositionally biased region" description="Basic and acidic residues" evidence="1">
    <location>
        <begin position="900"/>
        <end position="911"/>
    </location>
</feature>
<proteinExistence type="predicted"/>
<dbReference type="OMA" id="TRRMINI"/>
<evidence type="ECO:0000256" key="1">
    <source>
        <dbReference type="SAM" id="MobiDB-lite"/>
    </source>
</evidence>
<feature type="chain" id="PRO_5040187166" evidence="2">
    <location>
        <begin position="28"/>
        <end position="966"/>
    </location>
</feature>
<feature type="compositionally biased region" description="Polar residues" evidence="1">
    <location>
        <begin position="459"/>
        <end position="476"/>
    </location>
</feature>
<feature type="region of interest" description="Disordered" evidence="1">
    <location>
        <begin position="366"/>
        <end position="508"/>
    </location>
</feature>
<evidence type="ECO:0000313" key="3">
    <source>
        <dbReference type="EMBL" id="KAJ6217119.1"/>
    </source>
</evidence>
<feature type="region of interest" description="Disordered" evidence="1">
    <location>
        <begin position="83"/>
        <end position="102"/>
    </location>
</feature>
<feature type="compositionally biased region" description="Low complexity" evidence="1">
    <location>
        <begin position="90"/>
        <end position="102"/>
    </location>
</feature>
<feature type="region of interest" description="Disordered" evidence="1">
    <location>
        <begin position="899"/>
        <end position="942"/>
    </location>
</feature>
<name>A0A9Q0RJU9_BLOTA</name>
<evidence type="ECO:0000256" key="2">
    <source>
        <dbReference type="SAM" id="SignalP"/>
    </source>
</evidence>
<feature type="signal peptide" evidence="2">
    <location>
        <begin position="1"/>
        <end position="27"/>
    </location>
</feature>
<dbReference type="EMBL" id="JAPWDV010000003">
    <property type="protein sequence ID" value="KAJ6217119.1"/>
    <property type="molecule type" value="Genomic_DNA"/>
</dbReference>
<feature type="compositionally biased region" description="Pro residues" evidence="1">
    <location>
        <begin position="488"/>
        <end position="497"/>
    </location>
</feature>
<keyword evidence="2" id="KW-0732">Signal</keyword>
<feature type="compositionally biased region" description="Polar residues" evidence="1">
    <location>
        <begin position="429"/>
        <end position="442"/>
    </location>
</feature>
<reference evidence="3" key="1">
    <citation type="submission" date="2022-12" db="EMBL/GenBank/DDBJ databases">
        <title>Genome assemblies of Blomia tropicalis.</title>
        <authorList>
            <person name="Cui Y."/>
        </authorList>
    </citation>
    <scope>NUCLEOTIDE SEQUENCE</scope>
    <source>
        <tissue evidence="3">Adult mites</tissue>
    </source>
</reference>
<feature type="compositionally biased region" description="Basic and acidic residues" evidence="1">
    <location>
        <begin position="478"/>
        <end position="487"/>
    </location>
</feature>
<dbReference type="AlphaFoldDB" id="A0A9Q0RJU9"/>
<feature type="compositionally biased region" description="Acidic residues" evidence="1">
    <location>
        <begin position="382"/>
        <end position="395"/>
    </location>
</feature>
<protein>
    <submittedName>
        <fullName evidence="3">Uncharacterized protein</fullName>
    </submittedName>
</protein>
<sequence length="966" mass="107321">MATHKRGHRQSLSLMLLMCMLISLCSTLSLPSIPDSVNTFYPYVVKRSQDDLALQSTVQQLASTLLAASVVQNMDKNIDPMGQNYSTNEYYQPSPSIQSSTSSSNYYLSPQYYTTVDSGTATNPNYGYSADLLEQYAAALLQANQSLSRQMKANKQASLGRRIGELVTNSAERASRAFKTFSQFKLFNDMKPSRLLGLTSDQNNGGSTDMKTFNSTVNMANIATPNAWYYPTTTNMWSSYMTSPSSNMFLQQPLYLRTQEMAGNPSPVGSINNLINPSSVAPNSPKPPDYIGHTMSDFYPSKLSLDSQPMYHSVINAQPNAQYHGTSSTLVPIGSSTTTVFHHFSGDSNLNSATNGQHHSDLFAAPQTQYGLRVKPPKDFEYDGSNEDEMASGEQDDVKMADNSNGNRDVGRNSIANNDGSPNEMGPNGQHNNGPWSTSTGHTFDEFLPDNGNHMESDMYNNGFNNGNRISSSNRPFNVRDNRREPPFRPIPSPRPFQPSNIHRRPASMPEYDEQDSWYQTFFGSNVKPISRLRQFPFGNTALNFVPHHTMNQPLMNSAASTSSSTALSPESFIPSPYMSQAQPTNFFPFPAATRPAWPYGMYNQPSSSYFGNFRPMMSTSSTIRPVSIPFFPAASNANYFMHRFPRPQPMYNAFPGFSATPFNANPSVSMSANPFGMNRFPTYSMMPSSSSMYPVRMPYPAMMPIAPGVPFGIGSPMISTISHAPMIPRYRYGPELSTGSTRRMINITKRAETEPDLIAQDSKVTNMLSSQKPLKISTRSSMSPMMTTTMTMNSNIDNNNSNNHNNNNNNNRIVPNREEQNLATLYNAYQVLQRRMEEDTQELSSTLPTPHYHYYIGRDTSTTTSTTMAPESSESLDSSARSSLASFNFTNQSRAIKARHVDDQLRHKPEQSATATMAPSSSSTTSTIRSIPTTTVRQGKSISQLIAPDEQWKPLVRITTNRKRN</sequence>